<dbReference type="EMBL" id="JAERTY010000021">
    <property type="protein sequence ID" value="MBL1411555.1"/>
    <property type="molecule type" value="Genomic_DNA"/>
</dbReference>
<dbReference type="Pfam" id="PF12784">
    <property type="entry name" value="PDDEXK_2"/>
    <property type="match status" value="1"/>
</dbReference>
<dbReference type="PANTHER" id="PTHR41317:SF1">
    <property type="entry name" value="PD-(D_E)XK NUCLEASE FAMILY TRANSPOSASE"/>
    <property type="match status" value="1"/>
</dbReference>
<evidence type="ECO:0000313" key="2">
    <source>
        <dbReference type="Proteomes" id="UP000625283"/>
    </source>
</evidence>
<dbReference type="RefSeq" id="WP_202105271.1">
    <property type="nucleotide sequence ID" value="NZ_JAERTY010000021.1"/>
</dbReference>
<protein>
    <submittedName>
        <fullName evidence="1">PD-(D/E)XK nuclease family transposase</fullName>
    </submittedName>
</protein>
<dbReference type="PANTHER" id="PTHR41317">
    <property type="entry name" value="PD-(D_E)XK NUCLEASE FAMILY TRANSPOSASE"/>
    <property type="match status" value="1"/>
</dbReference>
<comment type="caution">
    <text evidence="1">The sequence shown here is derived from an EMBL/GenBank/DDBJ whole genome shotgun (WGS) entry which is preliminary data.</text>
</comment>
<accession>A0ABS1RAI7</accession>
<keyword evidence="2" id="KW-1185">Reference proteome</keyword>
<proteinExistence type="predicted"/>
<feature type="non-terminal residue" evidence="1">
    <location>
        <position position="1"/>
    </location>
</feature>
<organism evidence="1 2">
    <name type="scientific">Sphingobacterium faecale</name>
    <dbReference type="NCBI Taxonomy" id="2803775"/>
    <lineage>
        <taxon>Bacteria</taxon>
        <taxon>Pseudomonadati</taxon>
        <taxon>Bacteroidota</taxon>
        <taxon>Sphingobacteriia</taxon>
        <taxon>Sphingobacteriales</taxon>
        <taxon>Sphingobacteriaceae</taxon>
        <taxon>Sphingobacterium</taxon>
    </lineage>
</organism>
<sequence>DKANNAKYYYSAKIVDQFDQEVLYEKLSYKMLVLPNFNKSKTELSTIMDQWMYLMKHLNEIDELPNYLDKRIFSCIFEVGEVANLSPAEQMAYISSLDRKRDYNNTIAFAKKEAMAEGERKKALETALNLKNMDIPLDKIAKATGLRIEEIEHLK</sequence>
<name>A0ABS1RAI7_9SPHI</name>
<evidence type="ECO:0000313" key="1">
    <source>
        <dbReference type="EMBL" id="MBL1411555.1"/>
    </source>
</evidence>
<dbReference type="Proteomes" id="UP000625283">
    <property type="component" value="Unassembled WGS sequence"/>
</dbReference>
<reference evidence="1 2" key="1">
    <citation type="submission" date="2021-01" db="EMBL/GenBank/DDBJ databases">
        <title>C459-1 draft genome sequence.</title>
        <authorList>
            <person name="Zhang X.-F."/>
        </authorList>
    </citation>
    <scope>NUCLEOTIDE SEQUENCE [LARGE SCALE GENOMIC DNA]</scope>
    <source>
        <strain evidence="2">C459-1</strain>
    </source>
</reference>
<gene>
    <name evidence="1" type="ORF">JKG61_22555</name>
</gene>